<organism evidence="1 2">
    <name type="scientific">Duganella lactea</name>
    <dbReference type="NCBI Taxonomy" id="2692173"/>
    <lineage>
        <taxon>Bacteria</taxon>
        <taxon>Pseudomonadati</taxon>
        <taxon>Pseudomonadota</taxon>
        <taxon>Betaproteobacteria</taxon>
        <taxon>Burkholderiales</taxon>
        <taxon>Oxalobacteraceae</taxon>
        <taxon>Telluria group</taxon>
        <taxon>Duganella</taxon>
    </lineage>
</organism>
<dbReference type="Pfam" id="PF04365">
    <property type="entry name" value="BrnT_toxin"/>
    <property type="match status" value="1"/>
</dbReference>
<dbReference type="EMBL" id="WWCP01000011">
    <property type="protein sequence ID" value="MYM82562.1"/>
    <property type="molecule type" value="Genomic_DNA"/>
</dbReference>
<reference evidence="1 2" key="1">
    <citation type="submission" date="2019-12" db="EMBL/GenBank/DDBJ databases">
        <title>Novel species isolated from a subtropical stream in China.</title>
        <authorList>
            <person name="Lu H."/>
        </authorList>
    </citation>
    <scope>NUCLEOTIDE SEQUENCE [LARGE SCALE GENOMIC DNA]</scope>
    <source>
        <strain evidence="1 2">FT50W</strain>
    </source>
</reference>
<protein>
    <submittedName>
        <fullName evidence="1">BrnT family toxin</fullName>
    </submittedName>
</protein>
<dbReference type="AlphaFoldDB" id="A0A6L8MKX2"/>
<dbReference type="InterPro" id="IPR007460">
    <property type="entry name" value="BrnT_toxin"/>
</dbReference>
<sequence length="90" mass="10443">MVITFDPSKDRLNRGKHGVSLSAASQFDWDSALVWPDLRYHYTELRECALGFIGNHLYFLVFTAEADLIRVISLRRANKEEGTHYVRQKT</sequence>
<dbReference type="InterPro" id="IPR038573">
    <property type="entry name" value="BrnT_sf"/>
</dbReference>
<gene>
    <name evidence="1" type="ORF">GTP44_11425</name>
</gene>
<dbReference type="Proteomes" id="UP000474565">
    <property type="component" value="Unassembled WGS sequence"/>
</dbReference>
<dbReference type="RefSeq" id="WP_161019520.1">
    <property type="nucleotide sequence ID" value="NZ_WWCP01000011.1"/>
</dbReference>
<comment type="caution">
    <text evidence="1">The sequence shown here is derived from an EMBL/GenBank/DDBJ whole genome shotgun (WGS) entry which is preliminary data.</text>
</comment>
<evidence type="ECO:0000313" key="1">
    <source>
        <dbReference type="EMBL" id="MYM82562.1"/>
    </source>
</evidence>
<evidence type="ECO:0000313" key="2">
    <source>
        <dbReference type="Proteomes" id="UP000474565"/>
    </source>
</evidence>
<name>A0A6L8MKX2_9BURK</name>
<dbReference type="Gene3D" id="3.10.450.530">
    <property type="entry name" value="Ribonuclease toxin, BrnT, of type II toxin-antitoxin system"/>
    <property type="match status" value="1"/>
</dbReference>
<proteinExistence type="predicted"/>
<accession>A0A6L8MKX2</accession>